<dbReference type="Proteomes" id="UP001353858">
    <property type="component" value="Unassembled WGS sequence"/>
</dbReference>
<keyword evidence="5" id="KW-0788">Thiol protease</keyword>
<evidence type="ECO:0000256" key="4">
    <source>
        <dbReference type="ARBA" id="ARBA00022801"/>
    </source>
</evidence>
<dbReference type="GO" id="GO:0016322">
    <property type="term" value="P:neuron remodeling"/>
    <property type="evidence" value="ECO:0007669"/>
    <property type="project" value="UniProtKB-ARBA"/>
</dbReference>
<dbReference type="PROSITE" id="PS01122">
    <property type="entry name" value="CASPASE_CYS"/>
    <property type="match status" value="1"/>
</dbReference>
<name>A0AAN7SD89_9COLE</name>
<dbReference type="InterPro" id="IPR015917">
    <property type="entry name" value="Pept_C14A"/>
</dbReference>
<feature type="domain" description="Caspase family p20" evidence="9">
    <location>
        <begin position="52"/>
        <end position="175"/>
    </location>
</feature>
<dbReference type="PRINTS" id="PR00376">
    <property type="entry name" value="IL1BCENZYME"/>
</dbReference>
<comment type="caution">
    <text evidence="10">The sequence shown here is derived from an EMBL/GenBank/DDBJ whole genome shotgun (WGS) entry which is preliminary data.</text>
</comment>
<dbReference type="SMART" id="SM00115">
    <property type="entry name" value="CASc"/>
    <property type="match status" value="1"/>
</dbReference>
<dbReference type="GO" id="GO:0004197">
    <property type="term" value="F:cysteine-type endopeptidase activity"/>
    <property type="evidence" value="ECO:0007669"/>
    <property type="project" value="InterPro"/>
</dbReference>
<evidence type="ECO:0000259" key="8">
    <source>
        <dbReference type="PROSITE" id="PS50207"/>
    </source>
</evidence>
<dbReference type="CDD" id="cd00032">
    <property type="entry name" value="CASc"/>
    <property type="match status" value="1"/>
</dbReference>
<keyword evidence="4" id="KW-0378">Hydrolase</keyword>
<dbReference type="InterPro" id="IPR011600">
    <property type="entry name" value="Pept_C14_caspase"/>
</dbReference>
<keyword evidence="6" id="KW-0865">Zymogen</keyword>
<evidence type="ECO:0000256" key="6">
    <source>
        <dbReference type="ARBA" id="ARBA00023145"/>
    </source>
</evidence>
<dbReference type="GO" id="GO:0045476">
    <property type="term" value="P:nurse cell apoptotic process"/>
    <property type="evidence" value="ECO:0007669"/>
    <property type="project" value="UniProtKB-ARBA"/>
</dbReference>
<keyword evidence="11" id="KW-1185">Reference proteome</keyword>
<dbReference type="AlphaFoldDB" id="A0AAN7SD89"/>
<dbReference type="PROSITE" id="PS01121">
    <property type="entry name" value="CASPASE_HIS"/>
    <property type="match status" value="1"/>
</dbReference>
<dbReference type="PANTHER" id="PTHR10454:SF245">
    <property type="entry name" value="CASPASE-RELATED"/>
    <property type="match status" value="1"/>
</dbReference>
<dbReference type="FunFam" id="3.40.50.1460:FF:000001">
    <property type="entry name" value="Caspase-3 preproprotein"/>
    <property type="match status" value="1"/>
</dbReference>
<evidence type="ECO:0000256" key="5">
    <source>
        <dbReference type="ARBA" id="ARBA00022807"/>
    </source>
</evidence>
<evidence type="ECO:0000313" key="10">
    <source>
        <dbReference type="EMBL" id="KAK4875897.1"/>
    </source>
</evidence>
<sequence length="331" mass="37609">MAEVNDGNCLGNSNKMEDEKDALGNSNIYYTNSAAVMSTERNATHYNMNHKNRGLAILFNHEHFDVGGLSRRSGTNVDCEFLVKRLEKLGFEVRVFHNYEYSQMYDQVLAAAKVNHSDNDCFIMVVLTHGELGVLYARDSAYRPENLWMPFAADKCPSLAGKPKLFFIQACQGDKLDPGVTLSRTETDGNPSNSYRIPTHADFLISYSTIPGYFSWRNTSRGSWFIQALCLELDENSENHDLLTMLTFVSRRVAIDYESNVPNDQKMHLQKQIPCITSMLTRLVKFSKKGISQLENDIQTQDVKIKDSSPKYGLSNIFNNKGKTNSYRINY</sequence>
<dbReference type="InterPro" id="IPR033139">
    <property type="entry name" value="Caspase_cys_AS"/>
</dbReference>
<reference evidence="11" key="1">
    <citation type="submission" date="2023-01" db="EMBL/GenBank/DDBJ databases">
        <title>Key to firefly adult light organ development and bioluminescence: homeobox transcription factors regulate luciferase expression and transportation to peroxisome.</title>
        <authorList>
            <person name="Fu X."/>
        </authorList>
    </citation>
    <scope>NUCLEOTIDE SEQUENCE [LARGE SCALE GENOMIC DNA]</scope>
</reference>
<dbReference type="SUPFAM" id="SSF52129">
    <property type="entry name" value="Caspase-like"/>
    <property type="match status" value="1"/>
</dbReference>
<dbReference type="GO" id="GO:0045751">
    <property type="term" value="P:negative regulation of Toll signaling pathway"/>
    <property type="evidence" value="ECO:0007669"/>
    <property type="project" value="UniProtKB-ARBA"/>
</dbReference>
<evidence type="ECO:0000256" key="2">
    <source>
        <dbReference type="ARBA" id="ARBA00022670"/>
    </source>
</evidence>
<dbReference type="GO" id="GO:0043525">
    <property type="term" value="P:positive regulation of neuron apoptotic process"/>
    <property type="evidence" value="ECO:0007669"/>
    <property type="project" value="TreeGrafter"/>
</dbReference>
<evidence type="ECO:0000256" key="7">
    <source>
        <dbReference type="RuleBase" id="RU003971"/>
    </source>
</evidence>
<protein>
    <recommendedName>
        <fullName evidence="12">Caspase-1</fullName>
    </recommendedName>
</protein>
<dbReference type="GO" id="GO:0006508">
    <property type="term" value="P:proteolysis"/>
    <property type="evidence" value="ECO:0007669"/>
    <property type="project" value="UniProtKB-KW"/>
</dbReference>
<feature type="domain" description="Caspase family p10" evidence="8">
    <location>
        <begin position="193"/>
        <end position="288"/>
    </location>
</feature>
<evidence type="ECO:0008006" key="12">
    <source>
        <dbReference type="Google" id="ProtNLM"/>
    </source>
</evidence>
<evidence type="ECO:0000256" key="1">
    <source>
        <dbReference type="ARBA" id="ARBA00010134"/>
    </source>
</evidence>
<dbReference type="InterPro" id="IPR002398">
    <property type="entry name" value="Pept_C14"/>
</dbReference>
<evidence type="ECO:0000256" key="3">
    <source>
        <dbReference type="ARBA" id="ARBA00022703"/>
    </source>
</evidence>
<gene>
    <name evidence="10" type="ORF">RN001_012319</name>
</gene>
<dbReference type="Gene3D" id="3.40.50.1460">
    <property type="match status" value="1"/>
</dbReference>
<dbReference type="PROSITE" id="PS50208">
    <property type="entry name" value="CASPASE_P20"/>
    <property type="match status" value="1"/>
</dbReference>
<dbReference type="InterPro" id="IPR029030">
    <property type="entry name" value="Caspase-like_dom_sf"/>
</dbReference>
<accession>A0AAN7SD89</accession>
<dbReference type="InterPro" id="IPR001309">
    <property type="entry name" value="Pept_C14_p20"/>
</dbReference>
<evidence type="ECO:0000259" key="9">
    <source>
        <dbReference type="PROSITE" id="PS50208"/>
    </source>
</evidence>
<proteinExistence type="inferred from homology"/>
<evidence type="ECO:0000313" key="11">
    <source>
        <dbReference type="Proteomes" id="UP001353858"/>
    </source>
</evidence>
<dbReference type="InterPro" id="IPR016129">
    <property type="entry name" value="Caspase_his_AS"/>
</dbReference>
<dbReference type="Pfam" id="PF00656">
    <property type="entry name" value="Peptidase_C14"/>
    <property type="match status" value="1"/>
</dbReference>
<keyword evidence="2" id="KW-0645">Protease</keyword>
<dbReference type="InterPro" id="IPR002138">
    <property type="entry name" value="Pept_C14_p10"/>
</dbReference>
<dbReference type="PROSITE" id="PS50207">
    <property type="entry name" value="CASPASE_P10"/>
    <property type="match status" value="1"/>
</dbReference>
<organism evidence="10 11">
    <name type="scientific">Aquatica leii</name>
    <dbReference type="NCBI Taxonomy" id="1421715"/>
    <lineage>
        <taxon>Eukaryota</taxon>
        <taxon>Metazoa</taxon>
        <taxon>Ecdysozoa</taxon>
        <taxon>Arthropoda</taxon>
        <taxon>Hexapoda</taxon>
        <taxon>Insecta</taxon>
        <taxon>Pterygota</taxon>
        <taxon>Neoptera</taxon>
        <taxon>Endopterygota</taxon>
        <taxon>Coleoptera</taxon>
        <taxon>Polyphaga</taxon>
        <taxon>Elateriformia</taxon>
        <taxon>Elateroidea</taxon>
        <taxon>Lampyridae</taxon>
        <taxon>Luciolinae</taxon>
        <taxon>Aquatica</taxon>
    </lineage>
</organism>
<comment type="similarity">
    <text evidence="1 7">Belongs to the peptidase C14A family.</text>
</comment>
<keyword evidence="3" id="KW-0053">Apoptosis</keyword>
<dbReference type="GO" id="GO:1990525">
    <property type="term" value="F:BIR domain binding"/>
    <property type="evidence" value="ECO:0007669"/>
    <property type="project" value="UniProtKB-ARBA"/>
</dbReference>
<dbReference type="GO" id="GO:0005737">
    <property type="term" value="C:cytoplasm"/>
    <property type="evidence" value="ECO:0007669"/>
    <property type="project" value="TreeGrafter"/>
</dbReference>
<dbReference type="PANTHER" id="PTHR10454">
    <property type="entry name" value="CASPASE"/>
    <property type="match status" value="1"/>
</dbReference>
<dbReference type="EMBL" id="JARPUR010000005">
    <property type="protein sequence ID" value="KAK4875897.1"/>
    <property type="molecule type" value="Genomic_DNA"/>
</dbReference>